<dbReference type="Proteomes" id="UP000262073">
    <property type="component" value="Chromosome"/>
</dbReference>
<name>A0A346NQ68_9ALTE</name>
<keyword evidence="3" id="KW-1185">Reference proteome</keyword>
<accession>A0A346NQ68</accession>
<dbReference type="OrthoDB" id="197869at2"/>
<feature type="signal peptide" evidence="1">
    <location>
        <begin position="1"/>
        <end position="27"/>
    </location>
</feature>
<dbReference type="RefSeq" id="WP_117317873.1">
    <property type="nucleotide sequence ID" value="NZ_CP031769.1"/>
</dbReference>
<proteinExistence type="predicted"/>
<dbReference type="InterPro" id="IPR023614">
    <property type="entry name" value="Porin_dom_sf"/>
</dbReference>
<reference evidence="2 3" key="1">
    <citation type="submission" date="2018-08" db="EMBL/GenBank/DDBJ databases">
        <title>Salinimonas sediminis sp. nov., a piezophilic bacterium isolated from a deep-sea sediment sample from the New Britain Trench.</title>
        <authorList>
            <person name="Cao J."/>
        </authorList>
    </citation>
    <scope>NUCLEOTIDE SEQUENCE [LARGE SCALE GENOMIC DNA]</scope>
    <source>
        <strain evidence="2 3">N102</strain>
    </source>
</reference>
<sequence length="402" mass="44867">MTPLFLRAFIHYLFIGLCTLTPCFAMAALAPSAEISGFARFIGGYLDTDGAKYQGYDDALSASQASLIGIQTNIALTPGLSVSGQLLMHSSADRDSGVEWLYMRYSPNENWQFKAGRLRTPVLRYSDVIDVGFAYPWISAPQQLYSGYLFSHYEGASARYRTRVGQVGINLEGYYGQYKDDINASDASYSANVEGLYGGIVDVMYGRLQLRFASLFAPDSDTDNAQIDPLRDAMLQAGFSRNAKVLDFKGDVDLYLMGANYETLDWFGAAEWMKINSKLEVLSTSTNYYVMVGRYFGDVQLHLTYANSRNTRKTIENEIPIGLSAQLDQLALVFDQVIGALPQDDLSTYTVGVRWDARPNVAVKLEWSHLRGDANKASYFTHIQPGFDRQANLLQMGVEWVF</sequence>
<dbReference type="SUPFAM" id="SSF56935">
    <property type="entry name" value="Porins"/>
    <property type="match status" value="1"/>
</dbReference>
<gene>
    <name evidence="2" type="ORF">D0Y50_15690</name>
</gene>
<organism evidence="2 3">
    <name type="scientific">Salinimonas sediminis</name>
    <dbReference type="NCBI Taxonomy" id="2303538"/>
    <lineage>
        <taxon>Bacteria</taxon>
        <taxon>Pseudomonadati</taxon>
        <taxon>Pseudomonadota</taxon>
        <taxon>Gammaproteobacteria</taxon>
        <taxon>Alteromonadales</taxon>
        <taxon>Alteromonadaceae</taxon>
        <taxon>Alteromonas/Salinimonas group</taxon>
        <taxon>Salinimonas</taxon>
    </lineage>
</organism>
<dbReference type="KEGG" id="salm:D0Y50_15690"/>
<evidence type="ECO:0000256" key="1">
    <source>
        <dbReference type="SAM" id="SignalP"/>
    </source>
</evidence>
<dbReference type="AlphaFoldDB" id="A0A346NQ68"/>
<evidence type="ECO:0008006" key="4">
    <source>
        <dbReference type="Google" id="ProtNLM"/>
    </source>
</evidence>
<keyword evidence="1" id="KW-0732">Signal</keyword>
<dbReference type="EMBL" id="CP031769">
    <property type="protein sequence ID" value="AXR07675.1"/>
    <property type="molecule type" value="Genomic_DNA"/>
</dbReference>
<feature type="chain" id="PRO_5016930760" description="Porin" evidence="1">
    <location>
        <begin position="28"/>
        <end position="402"/>
    </location>
</feature>
<evidence type="ECO:0000313" key="3">
    <source>
        <dbReference type="Proteomes" id="UP000262073"/>
    </source>
</evidence>
<protein>
    <recommendedName>
        <fullName evidence="4">Porin</fullName>
    </recommendedName>
</protein>
<dbReference type="Gene3D" id="2.40.160.10">
    <property type="entry name" value="Porin"/>
    <property type="match status" value="1"/>
</dbReference>
<evidence type="ECO:0000313" key="2">
    <source>
        <dbReference type="EMBL" id="AXR07675.1"/>
    </source>
</evidence>